<dbReference type="PANTHER" id="PTHR19818:SF137">
    <property type="entry name" value="INO80 COMPLEX SUBUNIT 1"/>
    <property type="match status" value="1"/>
</dbReference>
<evidence type="ECO:0000256" key="2">
    <source>
        <dbReference type="ARBA" id="ARBA00022737"/>
    </source>
</evidence>
<dbReference type="Pfam" id="PF00096">
    <property type="entry name" value="zf-C2H2"/>
    <property type="match status" value="1"/>
</dbReference>
<keyword evidence="3 5" id="KW-0863">Zinc-finger</keyword>
<dbReference type="PROSITE" id="PS50157">
    <property type="entry name" value="ZINC_FINGER_C2H2_2"/>
    <property type="match status" value="1"/>
</dbReference>
<evidence type="ECO:0000256" key="4">
    <source>
        <dbReference type="ARBA" id="ARBA00022833"/>
    </source>
</evidence>
<dbReference type="EMBL" id="ML995915">
    <property type="protein sequence ID" value="KAF2764641.1"/>
    <property type="molecule type" value="Genomic_DNA"/>
</dbReference>
<dbReference type="GO" id="GO:0000981">
    <property type="term" value="F:DNA-binding transcription factor activity, RNA polymerase II-specific"/>
    <property type="evidence" value="ECO:0007669"/>
    <property type="project" value="UniProtKB-ARBA"/>
</dbReference>
<evidence type="ECO:0000313" key="10">
    <source>
        <dbReference type="Proteomes" id="UP000799436"/>
    </source>
</evidence>
<feature type="compositionally biased region" description="Low complexity" evidence="7">
    <location>
        <begin position="1"/>
        <end position="17"/>
    </location>
</feature>
<sequence length="501" mass="54913">MADSPASSLSSELSDVPSIDHLDEDDHRSTAAPSRRSSVDRGRGEAQPPAKRRKTGQGPSTLAHAAFDDRAASSAPPDAPLDDDNISLSEDGFSDAPDEPNTHSEWDLNDEAQTQCLWRDCPFGTADNNDDLVAHVQSTHCATGGPKRTKYVCEWGECQRKTSNHPSGYALKAHMRSHTKDKPYFCALPECDKAFTRSDALAKHMRTVHEPEQPRGAAAAAASAEPSANKRKIKLSNGTSDDPKYTNIWTAGPTEDEDGTPVTPSPANDNITYIPAHHPITGQPGFMIHYPPDINFTTWESSIAADQLMRLLRRQLRWAEQDQAELKREVEALEEERRQEWLKKEVWLEAVMEKELAEARELGSVDADILPAMQADIEPAKKIPYEPSDPTWRRAKPPRPEMSPPRNDVEDTTMRDADDNDTSAVAVDSSPSPPPTGKSGGFDGDAEPFDNFLSDQMASFNRIKAQREKERSAQNTPSKQQEAEADAADAAGALVGMSGVA</sequence>
<dbReference type="GO" id="GO:0045944">
    <property type="term" value="P:positive regulation of transcription by RNA polymerase II"/>
    <property type="evidence" value="ECO:0007669"/>
    <property type="project" value="UniProtKB-ARBA"/>
</dbReference>
<protein>
    <recommendedName>
        <fullName evidence="8">C2H2-type domain-containing protein</fullName>
    </recommendedName>
</protein>
<feature type="compositionally biased region" description="Basic and acidic residues" evidence="7">
    <location>
        <begin position="18"/>
        <end position="29"/>
    </location>
</feature>
<gene>
    <name evidence="9" type="ORF">EJ03DRAFT_355594</name>
</gene>
<reference evidence="9" key="1">
    <citation type="journal article" date="2020" name="Stud. Mycol.">
        <title>101 Dothideomycetes genomes: a test case for predicting lifestyles and emergence of pathogens.</title>
        <authorList>
            <person name="Haridas S."/>
            <person name="Albert R."/>
            <person name="Binder M."/>
            <person name="Bloem J."/>
            <person name="Labutti K."/>
            <person name="Salamov A."/>
            <person name="Andreopoulos B."/>
            <person name="Baker S."/>
            <person name="Barry K."/>
            <person name="Bills G."/>
            <person name="Bluhm B."/>
            <person name="Cannon C."/>
            <person name="Castanera R."/>
            <person name="Culley D."/>
            <person name="Daum C."/>
            <person name="Ezra D."/>
            <person name="Gonzalez J."/>
            <person name="Henrissat B."/>
            <person name="Kuo A."/>
            <person name="Liang C."/>
            <person name="Lipzen A."/>
            <person name="Lutzoni F."/>
            <person name="Magnuson J."/>
            <person name="Mondo S."/>
            <person name="Nolan M."/>
            <person name="Ohm R."/>
            <person name="Pangilinan J."/>
            <person name="Park H.-J."/>
            <person name="Ramirez L."/>
            <person name="Alfaro M."/>
            <person name="Sun H."/>
            <person name="Tritt A."/>
            <person name="Yoshinaga Y."/>
            <person name="Zwiers L.-H."/>
            <person name="Turgeon B."/>
            <person name="Goodwin S."/>
            <person name="Spatafora J."/>
            <person name="Crous P."/>
            <person name="Grigoriev I."/>
        </authorList>
    </citation>
    <scope>NUCLEOTIDE SEQUENCE</scope>
    <source>
        <strain evidence="9">CBS 116005</strain>
    </source>
</reference>
<feature type="region of interest" description="Disordered" evidence="7">
    <location>
        <begin position="206"/>
        <end position="263"/>
    </location>
</feature>
<dbReference type="PROSITE" id="PS00028">
    <property type="entry name" value="ZINC_FINGER_C2H2_1"/>
    <property type="match status" value="1"/>
</dbReference>
<evidence type="ECO:0000259" key="8">
    <source>
        <dbReference type="PROSITE" id="PS50157"/>
    </source>
</evidence>
<accession>A0A6G1KVH3</accession>
<evidence type="ECO:0000256" key="6">
    <source>
        <dbReference type="SAM" id="Coils"/>
    </source>
</evidence>
<dbReference type="InterPro" id="IPR036236">
    <property type="entry name" value="Znf_C2H2_sf"/>
</dbReference>
<dbReference type="PANTHER" id="PTHR19818">
    <property type="entry name" value="ZINC FINGER PROTEIN ZIC AND GLI"/>
    <property type="match status" value="1"/>
</dbReference>
<evidence type="ECO:0000256" key="5">
    <source>
        <dbReference type="PROSITE-ProRule" id="PRU00042"/>
    </source>
</evidence>
<feature type="region of interest" description="Disordered" evidence="7">
    <location>
        <begin position="378"/>
        <end position="501"/>
    </location>
</feature>
<dbReference type="InterPro" id="IPR013087">
    <property type="entry name" value="Znf_C2H2_type"/>
</dbReference>
<keyword evidence="10" id="KW-1185">Reference proteome</keyword>
<proteinExistence type="predicted"/>
<evidence type="ECO:0000256" key="3">
    <source>
        <dbReference type="ARBA" id="ARBA00022771"/>
    </source>
</evidence>
<evidence type="ECO:0000256" key="7">
    <source>
        <dbReference type="SAM" id="MobiDB-lite"/>
    </source>
</evidence>
<evidence type="ECO:0000256" key="1">
    <source>
        <dbReference type="ARBA" id="ARBA00022723"/>
    </source>
</evidence>
<dbReference type="GO" id="GO:0005634">
    <property type="term" value="C:nucleus"/>
    <property type="evidence" value="ECO:0007669"/>
    <property type="project" value="UniProtKB-ARBA"/>
</dbReference>
<keyword evidence="6" id="KW-0175">Coiled coil</keyword>
<feature type="compositionally biased region" description="Low complexity" evidence="7">
    <location>
        <begin position="217"/>
        <end position="227"/>
    </location>
</feature>
<dbReference type="Proteomes" id="UP000799436">
    <property type="component" value="Unassembled WGS sequence"/>
</dbReference>
<dbReference type="SUPFAM" id="SSF57667">
    <property type="entry name" value="beta-beta-alpha zinc fingers"/>
    <property type="match status" value="1"/>
</dbReference>
<keyword evidence="4" id="KW-0862">Zinc</keyword>
<dbReference type="GO" id="GO:0008270">
    <property type="term" value="F:zinc ion binding"/>
    <property type="evidence" value="ECO:0007669"/>
    <property type="project" value="UniProtKB-KW"/>
</dbReference>
<dbReference type="Gene3D" id="3.30.160.60">
    <property type="entry name" value="Classic Zinc Finger"/>
    <property type="match status" value="2"/>
</dbReference>
<dbReference type="FunFam" id="3.30.160.60:FF:000201">
    <property type="entry name" value="C2H2 finger domain protein (Gli3)"/>
    <property type="match status" value="1"/>
</dbReference>
<keyword evidence="2" id="KW-0677">Repeat</keyword>
<keyword evidence="1" id="KW-0479">Metal-binding</keyword>
<evidence type="ECO:0000313" key="9">
    <source>
        <dbReference type="EMBL" id="KAF2764641.1"/>
    </source>
</evidence>
<name>A0A6G1KVH3_9PEZI</name>
<dbReference type="SMART" id="SM00355">
    <property type="entry name" value="ZnF_C2H2"/>
    <property type="match status" value="3"/>
</dbReference>
<organism evidence="9 10">
    <name type="scientific">Teratosphaeria nubilosa</name>
    <dbReference type="NCBI Taxonomy" id="161662"/>
    <lineage>
        <taxon>Eukaryota</taxon>
        <taxon>Fungi</taxon>
        <taxon>Dikarya</taxon>
        <taxon>Ascomycota</taxon>
        <taxon>Pezizomycotina</taxon>
        <taxon>Dothideomycetes</taxon>
        <taxon>Dothideomycetidae</taxon>
        <taxon>Mycosphaerellales</taxon>
        <taxon>Teratosphaeriaceae</taxon>
        <taxon>Teratosphaeria</taxon>
    </lineage>
</organism>
<feature type="compositionally biased region" description="Basic and acidic residues" evidence="7">
    <location>
        <begin position="407"/>
        <end position="417"/>
    </location>
</feature>
<dbReference type="InterPro" id="IPR050329">
    <property type="entry name" value="GLI_C2H2-zinc-finger"/>
</dbReference>
<dbReference type="OrthoDB" id="3214149at2759"/>
<feature type="coiled-coil region" evidence="6">
    <location>
        <begin position="309"/>
        <end position="339"/>
    </location>
</feature>
<feature type="region of interest" description="Disordered" evidence="7">
    <location>
        <begin position="1"/>
        <end position="106"/>
    </location>
</feature>
<dbReference type="GO" id="GO:0000976">
    <property type="term" value="F:transcription cis-regulatory region binding"/>
    <property type="evidence" value="ECO:0007669"/>
    <property type="project" value="UniProtKB-ARBA"/>
</dbReference>
<dbReference type="AlphaFoldDB" id="A0A6G1KVH3"/>
<feature type="domain" description="C2H2-type" evidence="8">
    <location>
        <begin position="184"/>
        <end position="214"/>
    </location>
</feature>